<keyword evidence="1" id="KW-0805">Transcription regulation</keyword>
<keyword evidence="2" id="KW-0238">DNA-binding</keyword>
<dbReference type="PROSITE" id="PS00622">
    <property type="entry name" value="HTH_LUXR_1"/>
    <property type="match status" value="1"/>
</dbReference>
<dbReference type="PANTHER" id="PTHR44688:SF16">
    <property type="entry name" value="DNA-BINDING TRANSCRIPTIONAL ACTIVATOR DEVR_DOSR"/>
    <property type="match status" value="1"/>
</dbReference>
<dbReference type="Gene3D" id="1.10.10.10">
    <property type="entry name" value="Winged helix-like DNA-binding domain superfamily/Winged helix DNA-binding domain"/>
    <property type="match status" value="1"/>
</dbReference>
<dbReference type="PRINTS" id="PR00038">
    <property type="entry name" value="HTHLUXR"/>
</dbReference>
<gene>
    <name evidence="5" type="ORF">MNODULE_05985</name>
</gene>
<evidence type="ECO:0000256" key="2">
    <source>
        <dbReference type="ARBA" id="ARBA00023125"/>
    </source>
</evidence>
<dbReference type="InterPro" id="IPR036388">
    <property type="entry name" value="WH-like_DNA-bd_sf"/>
</dbReference>
<evidence type="ECO:0000256" key="1">
    <source>
        <dbReference type="ARBA" id="ARBA00023015"/>
    </source>
</evidence>
<dbReference type="InterPro" id="IPR000792">
    <property type="entry name" value="Tscrpt_reg_LuxR_C"/>
</dbReference>
<evidence type="ECO:0000259" key="4">
    <source>
        <dbReference type="PROSITE" id="PS50043"/>
    </source>
</evidence>
<sequence>MLKGAKVNERKKLTKREKEVLCLVAEGHTNRQVAERLGIKIKTVETHRANIMNKLALRNFVELVKYAIRKGMIKLEEDT</sequence>
<name>A0A7X6DND7_9BACT</name>
<dbReference type="EMBL" id="VTOW01000001">
    <property type="protein sequence ID" value="NKE70294.1"/>
    <property type="molecule type" value="Genomic_DNA"/>
</dbReference>
<dbReference type="PANTHER" id="PTHR44688">
    <property type="entry name" value="DNA-BINDING TRANSCRIPTIONAL ACTIVATOR DEVR_DOSR"/>
    <property type="match status" value="1"/>
</dbReference>
<evidence type="ECO:0000313" key="5">
    <source>
        <dbReference type="EMBL" id="NKE70294.1"/>
    </source>
</evidence>
<keyword evidence="6" id="KW-1185">Reference proteome</keyword>
<dbReference type="AlphaFoldDB" id="A0A7X6DND7"/>
<evidence type="ECO:0000256" key="3">
    <source>
        <dbReference type="ARBA" id="ARBA00023163"/>
    </source>
</evidence>
<accession>A0A7X6DND7</accession>
<dbReference type="SMART" id="SM00421">
    <property type="entry name" value="HTH_LUXR"/>
    <property type="match status" value="1"/>
</dbReference>
<dbReference type="GO" id="GO:0003677">
    <property type="term" value="F:DNA binding"/>
    <property type="evidence" value="ECO:0007669"/>
    <property type="project" value="UniProtKB-KW"/>
</dbReference>
<dbReference type="PROSITE" id="PS50043">
    <property type="entry name" value="HTH_LUXR_2"/>
    <property type="match status" value="1"/>
</dbReference>
<proteinExistence type="predicted"/>
<dbReference type="Pfam" id="PF00196">
    <property type="entry name" value="GerE"/>
    <property type="match status" value="1"/>
</dbReference>
<dbReference type="SUPFAM" id="SSF46894">
    <property type="entry name" value="C-terminal effector domain of the bipartite response regulators"/>
    <property type="match status" value="1"/>
</dbReference>
<protein>
    <submittedName>
        <fullName evidence="5">Response regulator transcription factor</fullName>
    </submittedName>
</protein>
<feature type="domain" description="HTH luxR-type" evidence="4">
    <location>
        <begin position="6"/>
        <end position="71"/>
    </location>
</feature>
<evidence type="ECO:0000313" key="6">
    <source>
        <dbReference type="Proteomes" id="UP000534783"/>
    </source>
</evidence>
<comment type="caution">
    <text evidence="5">The sequence shown here is derived from an EMBL/GenBank/DDBJ whole genome shotgun (WGS) entry which is preliminary data.</text>
</comment>
<dbReference type="InterPro" id="IPR016032">
    <property type="entry name" value="Sig_transdc_resp-reg_C-effctor"/>
</dbReference>
<reference evidence="5 6" key="1">
    <citation type="journal article" date="2020" name="Nature">
        <title>Bacterial chemolithoautotrophy via manganese oxidation.</title>
        <authorList>
            <person name="Yu H."/>
            <person name="Leadbetter J.R."/>
        </authorList>
    </citation>
    <scope>NUCLEOTIDE SEQUENCE [LARGE SCALE GENOMIC DNA]</scope>
    <source>
        <strain evidence="5 6">Mn-1</strain>
    </source>
</reference>
<dbReference type="GO" id="GO:0006355">
    <property type="term" value="P:regulation of DNA-templated transcription"/>
    <property type="evidence" value="ECO:0007669"/>
    <property type="project" value="InterPro"/>
</dbReference>
<keyword evidence="3" id="KW-0804">Transcription</keyword>
<dbReference type="Proteomes" id="UP000534783">
    <property type="component" value="Unassembled WGS sequence"/>
</dbReference>
<organism evidence="5 6">
    <name type="scientific">Candidatus Manganitrophus noduliformans</name>
    <dbReference type="NCBI Taxonomy" id="2606439"/>
    <lineage>
        <taxon>Bacteria</taxon>
        <taxon>Pseudomonadati</taxon>
        <taxon>Nitrospirota</taxon>
        <taxon>Nitrospiria</taxon>
        <taxon>Candidatus Troglogloeales</taxon>
        <taxon>Candidatus Manganitrophaceae</taxon>
        <taxon>Candidatus Manganitrophus</taxon>
    </lineage>
</organism>
<dbReference type="CDD" id="cd06170">
    <property type="entry name" value="LuxR_C_like"/>
    <property type="match status" value="1"/>
</dbReference>